<evidence type="ECO:0000313" key="3">
    <source>
        <dbReference type="Proteomes" id="UP000516369"/>
    </source>
</evidence>
<name>A0A7H1N0C7_9PROT</name>
<evidence type="ECO:0000313" key="2">
    <source>
        <dbReference type="EMBL" id="QNT69163.1"/>
    </source>
</evidence>
<dbReference type="AlphaFoldDB" id="A0A7H1N0C7"/>
<keyword evidence="1" id="KW-0812">Transmembrane</keyword>
<keyword evidence="1" id="KW-0472">Membrane</keyword>
<dbReference type="Proteomes" id="UP000516369">
    <property type="component" value="Chromosome"/>
</dbReference>
<organism evidence="2 3">
    <name type="scientific">Defluviicoccus vanus</name>
    <dbReference type="NCBI Taxonomy" id="111831"/>
    <lineage>
        <taxon>Bacteria</taxon>
        <taxon>Pseudomonadati</taxon>
        <taxon>Pseudomonadota</taxon>
        <taxon>Alphaproteobacteria</taxon>
        <taxon>Rhodospirillales</taxon>
        <taxon>Rhodospirillaceae</taxon>
        <taxon>Defluviicoccus</taxon>
    </lineage>
</organism>
<dbReference type="EMBL" id="CP053923">
    <property type="protein sequence ID" value="QNT69163.1"/>
    <property type="molecule type" value="Genomic_DNA"/>
</dbReference>
<sequence length="106" mass="11564">MSNDPSTPNALSNQSTTAITTTMFMMDFILLSIGMYVLAAQSSTPTTINTMTRLTKDIYFPYSNNDLLAISLLTNVKIIARSVHLPGLLHSKTFGDIVAHLAQLSE</sequence>
<feature type="transmembrane region" description="Helical" evidence="1">
    <location>
        <begin position="20"/>
        <end position="39"/>
    </location>
</feature>
<evidence type="ECO:0000256" key="1">
    <source>
        <dbReference type="SAM" id="Phobius"/>
    </source>
</evidence>
<dbReference type="KEGG" id="dvn:HQ394_07225"/>
<keyword evidence="3" id="KW-1185">Reference proteome</keyword>
<keyword evidence="1" id="KW-1133">Transmembrane helix</keyword>
<reference evidence="2 3" key="1">
    <citation type="submission" date="2020-05" db="EMBL/GenBank/DDBJ databases">
        <title>Complete closed genome sequence of Defluviicoccus vanus.</title>
        <authorList>
            <person name="Bessarab I."/>
            <person name="Arumugam K."/>
            <person name="Maszenan A.M."/>
            <person name="Seviour R.J."/>
            <person name="Williams R.B."/>
        </authorList>
    </citation>
    <scope>NUCLEOTIDE SEQUENCE [LARGE SCALE GENOMIC DNA]</scope>
    <source>
        <strain evidence="2 3">Ben 114</strain>
    </source>
</reference>
<proteinExistence type="predicted"/>
<accession>A0A7H1N0C7</accession>
<protein>
    <submittedName>
        <fullName evidence="2">Uncharacterized protein</fullName>
    </submittedName>
</protein>
<gene>
    <name evidence="2" type="ORF">HQ394_07225</name>
</gene>